<comment type="caution">
    <text evidence="1">The sequence shown here is derived from an EMBL/GenBank/DDBJ whole genome shotgun (WGS) entry which is preliminary data.</text>
</comment>
<dbReference type="AlphaFoldDB" id="V8NLZ8"/>
<reference evidence="1 2" key="1">
    <citation type="journal article" date="2013" name="Proc. Natl. Acad. Sci. U.S.A.">
        <title>The king cobra genome reveals dynamic gene evolution and adaptation in the snake venom system.</title>
        <authorList>
            <person name="Vonk F.J."/>
            <person name="Casewell N.R."/>
            <person name="Henkel C.V."/>
            <person name="Heimberg A.M."/>
            <person name="Jansen H.J."/>
            <person name="McCleary R.J."/>
            <person name="Kerkkamp H.M."/>
            <person name="Vos R.A."/>
            <person name="Guerreiro I."/>
            <person name="Calvete J.J."/>
            <person name="Wuster W."/>
            <person name="Woods A.E."/>
            <person name="Logan J.M."/>
            <person name="Harrison R.A."/>
            <person name="Castoe T.A."/>
            <person name="de Koning A.P."/>
            <person name="Pollock D.D."/>
            <person name="Yandell M."/>
            <person name="Calderon D."/>
            <person name="Renjifo C."/>
            <person name="Currier R.B."/>
            <person name="Salgado D."/>
            <person name="Pla D."/>
            <person name="Sanz L."/>
            <person name="Hyder A.S."/>
            <person name="Ribeiro J.M."/>
            <person name="Arntzen J.W."/>
            <person name="van den Thillart G.E."/>
            <person name="Boetzer M."/>
            <person name="Pirovano W."/>
            <person name="Dirks R.P."/>
            <person name="Spaink H.P."/>
            <person name="Duboule D."/>
            <person name="McGlinn E."/>
            <person name="Kini R.M."/>
            <person name="Richardson M.K."/>
        </authorList>
    </citation>
    <scope>NUCLEOTIDE SEQUENCE</scope>
    <source>
        <tissue evidence="1">Blood</tissue>
    </source>
</reference>
<dbReference type="Proteomes" id="UP000018936">
    <property type="component" value="Unassembled WGS sequence"/>
</dbReference>
<sequence>MHQRRTRHSPGSFWKAHSLALHREPASFRLLLLAANKVQHTEPDLMHQTQRL</sequence>
<accession>V8NLZ8</accession>
<feature type="non-terminal residue" evidence="1">
    <location>
        <position position="1"/>
    </location>
</feature>
<protein>
    <submittedName>
        <fullName evidence="1">Uncharacterized protein</fullName>
    </submittedName>
</protein>
<organism evidence="1 2">
    <name type="scientific">Ophiophagus hannah</name>
    <name type="common">King cobra</name>
    <name type="synonym">Naja hannah</name>
    <dbReference type="NCBI Taxonomy" id="8665"/>
    <lineage>
        <taxon>Eukaryota</taxon>
        <taxon>Metazoa</taxon>
        <taxon>Chordata</taxon>
        <taxon>Craniata</taxon>
        <taxon>Vertebrata</taxon>
        <taxon>Euteleostomi</taxon>
        <taxon>Lepidosauria</taxon>
        <taxon>Squamata</taxon>
        <taxon>Bifurcata</taxon>
        <taxon>Unidentata</taxon>
        <taxon>Episquamata</taxon>
        <taxon>Toxicofera</taxon>
        <taxon>Serpentes</taxon>
        <taxon>Colubroidea</taxon>
        <taxon>Elapidae</taxon>
        <taxon>Elapinae</taxon>
        <taxon>Ophiophagus</taxon>
    </lineage>
</organism>
<evidence type="ECO:0000313" key="2">
    <source>
        <dbReference type="Proteomes" id="UP000018936"/>
    </source>
</evidence>
<name>V8NLZ8_OPHHA</name>
<keyword evidence="2" id="KW-1185">Reference proteome</keyword>
<evidence type="ECO:0000313" key="1">
    <source>
        <dbReference type="EMBL" id="ETE63319.1"/>
    </source>
</evidence>
<gene>
    <name evidence="1" type="ORF">L345_10920</name>
</gene>
<dbReference type="EMBL" id="AZIM01002808">
    <property type="protein sequence ID" value="ETE63319.1"/>
    <property type="molecule type" value="Genomic_DNA"/>
</dbReference>
<proteinExistence type="predicted"/>